<name>A0A392UT24_9FABA</name>
<feature type="non-terminal residue" evidence="2">
    <location>
        <position position="1"/>
    </location>
</feature>
<gene>
    <name evidence="2" type="ORF">A2U01_0100449</name>
</gene>
<protein>
    <submittedName>
        <fullName evidence="2">Uncharacterized protein</fullName>
    </submittedName>
</protein>
<keyword evidence="3" id="KW-1185">Reference proteome</keyword>
<dbReference type="Proteomes" id="UP000265520">
    <property type="component" value="Unassembled WGS sequence"/>
</dbReference>
<evidence type="ECO:0000313" key="2">
    <source>
        <dbReference type="EMBL" id="MCI79178.1"/>
    </source>
</evidence>
<feature type="region of interest" description="Disordered" evidence="1">
    <location>
        <begin position="1"/>
        <end position="26"/>
    </location>
</feature>
<reference evidence="2 3" key="1">
    <citation type="journal article" date="2018" name="Front. Plant Sci.">
        <title>Red Clover (Trifolium pratense) and Zigzag Clover (T. medium) - A Picture of Genomic Similarities and Differences.</title>
        <authorList>
            <person name="Dluhosova J."/>
            <person name="Istvanek J."/>
            <person name="Nedelnik J."/>
            <person name="Repkova J."/>
        </authorList>
    </citation>
    <scope>NUCLEOTIDE SEQUENCE [LARGE SCALE GENOMIC DNA]</scope>
    <source>
        <strain evidence="3">cv. 10/8</strain>
        <tissue evidence="2">Leaf</tissue>
    </source>
</reference>
<organism evidence="2 3">
    <name type="scientific">Trifolium medium</name>
    <dbReference type="NCBI Taxonomy" id="97028"/>
    <lineage>
        <taxon>Eukaryota</taxon>
        <taxon>Viridiplantae</taxon>
        <taxon>Streptophyta</taxon>
        <taxon>Embryophyta</taxon>
        <taxon>Tracheophyta</taxon>
        <taxon>Spermatophyta</taxon>
        <taxon>Magnoliopsida</taxon>
        <taxon>eudicotyledons</taxon>
        <taxon>Gunneridae</taxon>
        <taxon>Pentapetalae</taxon>
        <taxon>rosids</taxon>
        <taxon>fabids</taxon>
        <taxon>Fabales</taxon>
        <taxon>Fabaceae</taxon>
        <taxon>Papilionoideae</taxon>
        <taxon>50 kb inversion clade</taxon>
        <taxon>NPAAA clade</taxon>
        <taxon>Hologalegina</taxon>
        <taxon>IRL clade</taxon>
        <taxon>Trifolieae</taxon>
        <taxon>Trifolium</taxon>
    </lineage>
</organism>
<evidence type="ECO:0000313" key="3">
    <source>
        <dbReference type="Proteomes" id="UP000265520"/>
    </source>
</evidence>
<dbReference type="EMBL" id="LXQA010967846">
    <property type="protein sequence ID" value="MCI79178.1"/>
    <property type="molecule type" value="Genomic_DNA"/>
</dbReference>
<dbReference type="AlphaFoldDB" id="A0A392UT24"/>
<sequence>GLIVSPSDLADSKGVDRPGSSVKRNLSPAFDEVHTIEACRPLKAVKIEKD</sequence>
<proteinExistence type="predicted"/>
<accession>A0A392UT24</accession>
<comment type="caution">
    <text evidence="2">The sequence shown here is derived from an EMBL/GenBank/DDBJ whole genome shotgun (WGS) entry which is preliminary data.</text>
</comment>
<evidence type="ECO:0000256" key="1">
    <source>
        <dbReference type="SAM" id="MobiDB-lite"/>
    </source>
</evidence>